<dbReference type="Pfam" id="PF13489">
    <property type="entry name" value="Methyltransf_23"/>
    <property type="match status" value="1"/>
</dbReference>
<organism evidence="1 2">
    <name type="scientific">Talaromyces amestolkiae</name>
    <dbReference type="NCBI Taxonomy" id="1196081"/>
    <lineage>
        <taxon>Eukaryota</taxon>
        <taxon>Fungi</taxon>
        <taxon>Dikarya</taxon>
        <taxon>Ascomycota</taxon>
        <taxon>Pezizomycotina</taxon>
        <taxon>Eurotiomycetes</taxon>
        <taxon>Eurotiomycetidae</taxon>
        <taxon>Eurotiales</taxon>
        <taxon>Trichocomaceae</taxon>
        <taxon>Talaromyces</taxon>
        <taxon>Talaromyces sect. Talaromyces</taxon>
    </lineage>
</organism>
<gene>
    <name evidence="1" type="ORF">BHQ10_004905</name>
</gene>
<dbReference type="PANTHER" id="PTHR43591:SF110">
    <property type="entry name" value="RHODANESE DOMAIN-CONTAINING PROTEIN"/>
    <property type="match status" value="1"/>
</dbReference>
<proteinExistence type="predicted"/>
<dbReference type="OrthoDB" id="4221597at2759"/>
<name>A0A364KZA3_TALAM</name>
<dbReference type="STRING" id="1196081.A0A364KZA3"/>
<evidence type="ECO:0000313" key="1">
    <source>
        <dbReference type="EMBL" id="RAO68893.1"/>
    </source>
</evidence>
<dbReference type="GeneID" id="63794121"/>
<dbReference type="EMBL" id="MIKG01000008">
    <property type="protein sequence ID" value="RAO68893.1"/>
    <property type="molecule type" value="Genomic_DNA"/>
</dbReference>
<dbReference type="Gene3D" id="3.40.50.150">
    <property type="entry name" value="Vaccinia Virus protein VP39"/>
    <property type="match status" value="1"/>
</dbReference>
<dbReference type="RefSeq" id="XP_040733409.1">
    <property type="nucleotide sequence ID" value="XM_040877322.1"/>
</dbReference>
<accession>A0A364KZA3</accession>
<protein>
    <recommendedName>
        <fullName evidence="3">Methyltransferase domain-containing protein</fullName>
    </recommendedName>
</protein>
<evidence type="ECO:0008006" key="3">
    <source>
        <dbReference type="Google" id="ProtNLM"/>
    </source>
</evidence>
<keyword evidence="2" id="KW-1185">Reference proteome</keyword>
<comment type="caution">
    <text evidence="1">The sequence shown here is derived from an EMBL/GenBank/DDBJ whole genome shotgun (WGS) entry which is preliminary data.</text>
</comment>
<dbReference type="PANTHER" id="PTHR43591">
    <property type="entry name" value="METHYLTRANSFERASE"/>
    <property type="match status" value="1"/>
</dbReference>
<dbReference type="SUPFAM" id="SSF53335">
    <property type="entry name" value="S-adenosyl-L-methionine-dependent methyltransferases"/>
    <property type="match status" value="1"/>
</dbReference>
<reference evidence="1 2" key="1">
    <citation type="journal article" date="2017" name="Biotechnol. Biofuels">
        <title>Differential beta-glucosidase expression as a function of carbon source availability in Talaromyces amestolkiae: a genomic and proteomic approach.</title>
        <authorList>
            <person name="de Eugenio L.I."/>
            <person name="Mendez-Liter J.A."/>
            <person name="Nieto-Dominguez M."/>
            <person name="Alonso L."/>
            <person name="Gil-Munoz J."/>
            <person name="Barriuso J."/>
            <person name="Prieto A."/>
            <person name="Martinez M.J."/>
        </authorList>
    </citation>
    <scope>NUCLEOTIDE SEQUENCE [LARGE SCALE GENOMIC DNA]</scope>
    <source>
        <strain evidence="1 2">CIB</strain>
    </source>
</reference>
<evidence type="ECO:0000313" key="2">
    <source>
        <dbReference type="Proteomes" id="UP000249363"/>
    </source>
</evidence>
<sequence length="285" mass="31912">MPANMTAFMDKTKNDDDNVTEQVRLEDQHETVVAAMEGKLLYAPVDLSKAGLRILDSACANGRWIVDLQKAASPAEHDYRGTDVVESLYPKPPPKRTHFQDQSIKEPFPSEWQGTFDVVHQRLVMAAAAPEQTPEFVVQNLAGLLKPGGWLQLVEVITTPVPENPVSQNQYIDMLDSLYKNLYAGTKYAKSNLMADLPQEMEESGLRNVQKAEVLVKYGAATTDPSIREKSLRTAVAGVPNFLTVLKEMSGDVWKEEWNDLPQRLQRDLAESGGYMKYIVCWGQK</sequence>
<dbReference type="InterPro" id="IPR029063">
    <property type="entry name" value="SAM-dependent_MTases_sf"/>
</dbReference>
<dbReference type="Proteomes" id="UP000249363">
    <property type="component" value="Unassembled WGS sequence"/>
</dbReference>
<dbReference type="AlphaFoldDB" id="A0A364KZA3"/>